<reference evidence="3" key="1">
    <citation type="submission" date="2014-09" db="EMBL/GenBank/DDBJ databases">
        <title>Sequence of the Streptomyces nodosus genome.</title>
        <authorList>
            <person name="Sweeney P."/>
            <person name="Stephens N."/>
            <person name="Murphy C."/>
            <person name="Caffrey P."/>
        </authorList>
    </citation>
    <scope>NUCLEOTIDE SEQUENCE [LARGE SCALE GENOMIC DNA]</scope>
    <source>
        <strain evidence="3">ATCC 14899</strain>
    </source>
</reference>
<evidence type="ECO:0008006" key="5">
    <source>
        <dbReference type="Google" id="ProtNLM"/>
    </source>
</evidence>
<proteinExistence type="predicted"/>
<dbReference type="Proteomes" id="UP000031526">
    <property type="component" value="Chromosome"/>
</dbReference>
<dbReference type="HOGENOM" id="CLU_084215_2_1_11"/>
<gene>
    <name evidence="2" type="ORF">CP978_04660</name>
    <name evidence="1" type="ORF">SNOD_04280</name>
</gene>
<evidence type="ECO:0000313" key="1">
    <source>
        <dbReference type="EMBL" id="AJE39336.1"/>
    </source>
</evidence>
<accession>A0A0B5DFX3</accession>
<dbReference type="STRING" id="40318.SNOD_04280"/>
<reference evidence="1 3" key="2">
    <citation type="journal article" date="2016" name="Appl. Microbiol. Biotechnol.">
        <title>Exploiting the genome sequence of Streptomyces nodosus for enhanced antibiotic production.</title>
        <authorList>
            <person name="Sweeney P."/>
            <person name="Murphy C.D."/>
            <person name="Caffrey P."/>
        </authorList>
    </citation>
    <scope>NUCLEOTIDE SEQUENCE [LARGE SCALE GENOMIC DNA]</scope>
    <source>
        <strain evidence="1 3">ATCC 14899</strain>
    </source>
</reference>
<dbReference type="AlphaFoldDB" id="A0A0B5DFX3"/>
<evidence type="ECO:0000313" key="3">
    <source>
        <dbReference type="Proteomes" id="UP000031526"/>
    </source>
</evidence>
<protein>
    <recommendedName>
        <fullName evidence="5">Integral membrane protein</fullName>
    </recommendedName>
</protein>
<sequence length="194" mass="20898">MRRIRRRTVLGWRWRRNPLRRRSDVAEGWVVLATWVTAAGVAVAVGAVGARAVDGALRQQRAEREPVSAVVLKATPHDARPGGTGFAYARTATVRWTDDRGTVRTGTTAVRTGTEEGTEVRAWTDGHGRLVPAPAGPARAALRIAVSGAGAGAAGGLVILAGGCAVRLRIERRAVEQWGAEWERVGPQWRRTTR</sequence>
<dbReference type="EMBL" id="CP023747">
    <property type="protein sequence ID" value="QEV37921.1"/>
    <property type="molecule type" value="Genomic_DNA"/>
</dbReference>
<evidence type="ECO:0000313" key="4">
    <source>
        <dbReference type="Proteomes" id="UP000325763"/>
    </source>
</evidence>
<name>A0A0B5DFX3_9ACTN</name>
<dbReference type="PANTHER" id="PTHR42305">
    <property type="entry name" value="MEMBRANE PROTEIN RV1733C-RELATED"/>
    <property type="match status" value="1"/>
</dbReference>
<dbReference type="OrthoDB" id="4213157at2"/>
<dbReference type="RefSeq" id="WP_043437771.1">
    <property type="nucleotide sequence ID" value="NZ_CP009313.1"/>
</dbReference>
<dbReference type="InterPro" id="IPR039708">
    <property type="entry name" value="MT1774/Rv1733c-like"/>
</dbReference>
<keyword evidence="3" id="KW-1185">Reference proteome</keyword>
<evidence type="ECO:0000313" key="2">
    <source>
        <dbReference type="EMBL" id="QEV37921.1"/>
    </source>
</evidence>
<dbReference type="Proteomes" id="UP000325763">
    <property type="component" value="Chromosome"/>
</dbReference>
<dbReference type="EMBL" id="CP009313">
    <property type="protein sequence ID" value="AJE39336.1"/>
    <property type="molecule type" value="Genomic_DNA"/>
</dbReference>
<dbReference type="PANTHER" id="PTHR42305:SF1">
    <property type="entry name" value="MEMBRANE PROTEIN RV1733C-RELATED"/>
    <property type="match status" value="1"/>
</dbReference>
<dbReference type="KEGG" id="snq:CP978_04660"/>
<reference evidence="2 4" key="3">
    <citation type="submission" date="2017-09" db="EMBL/GenBank/DDBJ databases">
        <title>Streptomyces genome completion.</title>
        <authorList>
            <person name="Lee N."/>
            <person name="Cho B.-K."/>
        </authorList>
    </citation>
    <scope>NUCLEOTIDE SEQUENCE [LARGE SCALE GENOMIC DNA]</scope>
    <source>
        <strain evidence="2 4">ATCC 14899</strain>
    </source>
</reference>
<organism evidence="1 3">
    <name type="scientific">Streptomyces nodosus</name>
    <dbReference type="NCBI Taxonomy" id="40318"/>
    <lineage>
        <taxon>Bacteria</taxon>
        <taxon>Bacillati</taxon>
        <taxon>Actinomycetota</taxon>
        <taxon>Actinomycetes</taxon>
        <taxon>Kitasatosporales</taxon>
        <taxon>Streptomycetaceae</taxon>
        <taxon>Streptomyces</taxon>
    </lineage>
</organism>